<evidence type="ECO:0000256" key="1">
    <source>
        <dbReference type="ARBA" id="ARBA00001966"/>
    </source>
</evidence>
<feature type="region of interest" description="Disordered" evidence="13">
    <location>
        <begin position="1"/>
        <end position="21"/>
    </location>
</feature>
<proteinExistence type="inferred from homology"/>
<evidence type="ECO:0000313" key="15">
    <source>
        <dbReference type="EMBL" id="AXE24567.1"/>
    </source>
</evidence>
<comment type="subcellular location">
    <subcellularLocation>
        <location evidence="2">Cytoplasm</location>
    </subcellularLocation>
</comment>
<keyword evidence="10" id="KW-0238">DNA-binding</keyword>
<evidence type="ECO:0000256" key="10">
    <source>
        <dbReference type="ARBA" id="ARBA00023125"/>
    </source>
</evidence>
<keyword evidence="4" id="KW-0004">4Fe-4S</keyword>
<dbReference type="PANTHER" id="PTHR38839">
    <property type="entry name" value="TRANSCRIPTIONAL REGULATOR WHID-RELATED"/>
    <property type="match status" value="1"/>
</dbReference>
<evidence type="ECO:0000313" key="16">
    <source>
        <dbReference type="Proteomes" id="UP000252004"/>
    </source>
</evidence>
<dbReference type="GO" id="GO:0003677">
    <property type="term" value="F:DNA binding"/>
    <property type="evidence" value="ECO:0007669"/>
    <property type="project" value="UniProtKB-KW"/>
</dbReference>
<evidence type="ECO:0000256" key="5">
    <source>
        <dbReference type="ARBA" id="ARBA00022490"/>
    </source>
</evidence>
<keyword evidence="8" id="KW-0411">Iron-sulfur</keyword>
<dbReference type="GO" id="GO:0005737">
    <property type="term" value="C:cytoplasm"/>
    <property type="evidence" value="ECO:0007669"/>
    <property type="project" value="UniProtKB-SubCell"/>
</dbReference>
<dbReference type="OrthoDB" id="4321819at2"/>
<dbReference type="PANTHER" id="PTHR38839:SF5">
    <property type="entry name" value="TRANSCRIPTIONAL REGULATOR WHID"/>
    <property type="match status" value="1"/>
</dbReference>
<dbReference type="RefSeq" id="WP_114055756.1">
    <property type="nucleotide sequence ID" value="NZ_CP030862.1"/>
</dbReference>
<comment type="cofactor">
    <cofactor evidence="1">
        <name>[4Fe-4S] cluster</name>
        <dbReference type="ChEBI" id="CHEBI:49883"/>
    </cofactor>
</comment>
<sequence>MAEIASLPVSGSFEQRRDRPLDGACRGAEGGVFARVAHEPATAARAREEAAKAVCGGCPVRIPCRRHALAARIPHGVRGGLTADERHVLLTAAPHLPA</sequence>
<keyword evidence="11" id="KW-1015">Disulfide bond</keyword>
<feature type="domain" description="4Fe-4S Wbl-type" evidence="14">
    <location>
        <begin position="24"/>
        <end position="88"/>
    </location>
</feature>
<dbReference type="AlphaFoldDB" id="A0A344U0Z6"/>
<evidence type="ECO:0000256" key="11">
    <source>
        <dbReference type="ARBA" id="ARBA00023157"/>
    </source>
</evidence>
<dbReference type="InterPro" id="IPR034768">
    <property type="entry name" value="4FE4S_WBL"/>
</dbReference>
<keyword evidence="12" id="KW-0804">Transcription</keyword>
<reference evidence="15 16" key="1">
    <citation type="submission" date="2018-01" db="EMBL/GenBank/DDBJ databases">
        <title>Draft genome Sequence of streptomyces globosus LZH-48.</title>
        <authorList>
            <person name="Ran K."/>
            <person name="Li Z."/>
            <person name="Wei S."/>
            <person name="Dong R."/>
        </authorList>
    </citation>
    <scope>NUCLEOTIDE SEQUENCE [LARGE SCALE GENOMIC DNA]</scope>
    <source>
        <strain evidence="15 16">LZH-48</strain>
    </source>
</reference>
<keyword evidence="16" id="KW-1185">Reference proteome</keyword>
<dbReference type="GO" id="GO:0045454">
    <property type="term" value="P:cell redox homeostasis"/>
    <property type="evidence" value="ECO:0007669"/>
    <property type="project" value="TreeGrafter"/>
</dbReference>
<evidence type="ECO:0000256" key="2">
    <source>
        <dbReference type="ARBA" id="ARBA00004496"/>
    </source>
</evidence>
<dbReference type="GO" id="GO:0045892">
    <property type="term" value="P:negative regulation of DNA-templated transcription"/>
    <property type="evidence" value="ECO:0007669"/>
    <property type="project" value="TreeGrafter"/>
</dbReference>
<dbReference type="GO" id="GO:0051539">
    <property type="term" value="F:4 iron, 4 sulfur cluster binding"/>
    <property type="evidence" value="ECO:0007669"/>
    <property type="project" value="UniProtKB-KW"/>
</dbReference>
<dbReference type="PROSITE" id="PS51674">
    <property type="entry name" value="4FE4S_WBL"/>
    <property type="match status" value="1"/>
</dbReference>
<evidence type="ECO:0000256" key="8">
    <source>
        <dbReference type="ARBA" id="ARBA00023014"/>
    </source>
</evidence>
<evidence type="ECO:0000256" key="9">
    <source>
        <dbReference type="ARBA" id="ARBA00023015"/>
    </source>
</evidence>
<name>A0A344U0Z6_9ACTN</name>
<evidence type="ECO:0000256" key="4">
    <source>
        <dbReference type="ARBA" id="ARBA00022485"/>
    </source>
</evidence>
<evidence type="ECO:0000259" key="14">
    <source>
        <dbReference type="PROSITE" id="PS51674"/>
    </source>
</evidence>
<dbReference type="GO" id="GO:0046872">
    <property type="term" value="F:metal ion binding"/>
    <property type="evidence" value="ECO:0007669"/>
    <property type="project" value="UniProtKB-KW"/>
</dbReference>
<evidence type="ECO:0000256" key="6">
    <source>
        <dbReference type="ARBA" id="ARBA00022723"/>
    </source>
</evidence>
<evidence type="ECO:0000256" key="3">
    <source>
        <dbReference type="ARBA" id="ARBA00006597"/>
    </source>
</evidence>
<keyword evidence="5" id="KW-0963">Cytoplasm</keyword>
<comment type="similarity">
    <text evidence="3">Belongs to the WhiB family.</text>
</comment>
<accession>A0A344U0Z6</accession>
<gene>
    <name evidence="15" type="ORF">C0216_14850</name>
</gene>
<evidence type="ECO:0000256" key="13">
    <source>
        <dbReference type="SAM" id="MobiDB-lite"/>
    </source>
</evidence>
<evidence type="ECO:0000256" key="7">
    <source>
        <dbReference type="ARBA" id="ARBA00023004"/>
    </source>
</evidence>
<dbReference type="InterPro" id="IPR003482">
    <property type="entry name" value="Whib"/>
</dbReference>
<protein>
    <submittedName>
        <fullName evidence="15">WhiB family transcriptional regulator</fullName>
    </submittedName>
</protein>
<dbReference type="KEGG" id="sgz:C0216_14850"/>
<keyword evidence="9" id="KW-0805">Transcription regulation</keyword>
<keyword evidence="6" id="KW-0479">Metal-binding</keyword>
<dbReference type="EMBL" id="CP030862">
    <property type="protein sequence ID" value="AXE24567.1"/>
    <property type="molecule type" value="Genomic_DNA"/>
</dbReference>
<organism evidence="15 16">
    <name type="scientific">Streptomyces globosus</name>
    <dbReference type="NCBI Taxonomy" id="68209"/>
    <lineage>
        <taxon>Bacteria</taxon>
        <taxon>Bacillati</taxon>
        <taxon>Actinomycetota</taxon>
        <taxon>Actinomycetes</taxon>
        <taxon>Kitasatosporales</taxon>
        <taxon>Streptomycetaceae</taxon>
        <taxon>Streptomyces</taxon>
    </lineage>
</organism>
<keyword evidence="7" id="KW-0408">Iron</keyword>
<dbReference type="GO" id="GO:0047134">
    <property type="term" value="F:protein-disulfide reductase [NAD(P)H] activity"/>
    <property type="evidence" value="ECO:0007669"/>
    <property type="project" value="TreeGrafter"/>
</dbReference>
<dbReference type="Proteomes" id="UP000252004">
    <property type="component" value="Chromosome"/>
</dbReference>
<evidence type="ECO:0000256" key="12">
    <source>
        <dbReference type="ARBA" id="ARBA00023163"/>
    </source>
</evidence>
<dbReference type="Pfam" id="PF02467">
    <property type="entry name" value="Whib"/>
    <property type="match status" value="1"/>
</dbReference>